<evidence type="ECO:0000313" key="2">
    <source>
        <dbReference type="Proteomes" id="UP000243519"/>
    </source>
</evidence>
<protein>
    <submittedName>
        <fullName evidence="1">Uncharacterized protein</fullName>
    </submittedName>
</protein>
<organism evidence="1 2">
    <name type="scientific">Trichophyton violaceum</name>
    <dbReference type="NCBI Taxonomy" id="34388"/>
    <lineage>
        <taxon>Eukaryota</taxon>
        <taxon>Fungi</taxon>
        <taxon>Dikarya</taxon>
        <taxon>Ascomycota</taxon>
        <taxon>Pezizomycotina</taxon>
        <taxon>Eurotiomycetes</taxon>
        <taxon>Eurotiomycetidae</taxon>
        <taxon>Onygenales</taxon>
        <taxon>Arthrodermataceae</taxon>
        <taxon>Trichophyton</taxon>
    </lineage>
</organism>
<accession>A0A178FIY5</accession>
<reference evidence="1 2" key="1">
    <citation type="submission" date="2016-05" db="EMBL/GenBank/DDBJ databases">
        <title>Genome sequencing of Trichophyton violaceum CMCC(F)T3l isolated from hair.</title>
        <authorList>
            <person name="Zhan P."/>
            <person name="Tao Y."/>
            <person name="Liu W."/>
        </authorList>
    </citation>
    <scope>NUCLEOTIDE SEQUENCE [LARGE SCALE GENOMIC DNA]</scope>
    <source>
        <strain evidence="2">CMCC(F)T3l</strain>
    </source>
</reference>
<name>A0A178FIY5_TRIVO</name>
<sequence length="92" mass="10431">MVRNLLIATGENEEGAMDSRKVKLLLCNAFIPTFNTLYNVITTPRPPRPSTISCVFLRKYHERAYFALEPIEENPKSHTLPLIAAYSQPLPT</sequence>
<comment type="caution">
    <text evidence="1">The sequence shown here is derived from an EMBL/GenBank/DDBJ whole genome shotgun (WGS) entry which is preliminary data.</text>
</comment>
<evidence type="ECO:0000313" key="1">
    <source>
        <dbReference type="EMBL" id="OAL72510.1"/>
    </source>
</evidence>
<dbReference type="Proteomes" id="UP000243519">
    <property type="component" value="Unassembled WGS sequence"/>
</dbReference>
<proteinExistence type="predicted"/>
<keyword evidence="2" id="KW-1185">Reference proteome</keyword>
<gene>
    <name evidence="1" type="ORF">A7D00_3512</name>
</gene>
<dbReference type="AlphaFoldDB" id="A0A178FIY5"/>
<dbReference type="EMBL" id="LHPN01000004">
    <property type="protein sequence ID" value="OAL72510.1"/>
    <property type="molecule type" value="Genomic_DNA"/>
</dbReference>